<dbReference type="Pfam" id="PF01128">
    <property type="entry name" value="IspD"/>
    <property type="match status" value="1"/>
</dbReference>
<comment type="similarity">
    <text evidence="4">Belongs to the IspD/TarI cytidylyltransferase family. IspD subfamily.</text>
</comment>
<evidence type="ECO:0000256" key="3">
    <source>
        <dbReference type="ARBA" id="ARBA00023229"/>
    </source>
</evidence>
<dbReference type="HAMAP" id="MF_00108">
    <property type="entry name" value="IspD"/>
    <property type="match status" value="1"/>
</dbReference>
<gene>
    <name evidence="4 5" type="primary">ispD</name>
    <name evidence="5" type="ORF">H9704_10015</name>
</gene>
<evidence type="ECO:0000313" key="6">
    <source>
        <dbReference type="Proteomes" id="UP000823910"/>
    </source>
</evidence>
<dbReference type="SUPFAM" id="SSF53448">
    <property type="entry name" value="Nucleotide-diphospho-sugar transferases"/>
    <property type="match status" value="1"/>
</dbReference>
<dbReference type="InterPro" id="IPR034683">
    <property type="entry name" value="IspD/TarI"/>
</dbReference>
<accession>A0A9D2SIJ6</accession>
<dbReference type="FunFam" id="3.90.550.10:FF:000003">
    <property type="entry name" value="2-C-methyl-D-erythritol 4-phosphate cytidylyltransferase"/>
    <property type="match status" value="1"/>
</dbReference>
<proteinExistence type="inferred from homology"/>
<dbReference type="CDD" id="cd02516">
    <property type="entry name" value="CDP-ME_synthetase"/>
    <property type="match status" value="1"/>
</dbReference>
<comment type="catalytic activity">
    <reaction evidence="4">
        <text>2-C-methyl-D-erythritol 4-phosphate + CTP + H(+) = 4-CDP-2-C-methyl-D-erythritol + diphosphate</text>
        <dbReference type="Rhea" id="RHEA:13429"/>
        <dbReference type="ChEBI" id="CHEBI:15378"/>
        <dbReference type="ChEBI" id="CHEBI:33019"/>
        <dbReference type="ChEBI" id="CHEBI:37563"/>
        <dbReference type="ChEBI" id="CHEBI:57823"/>
        <dbReference type="ChEBI" id="CHEBI:58262"/>
        <dbReference type="EC" id="2.7.7.60"/>
    </reaction>
</comment>
<dbReference type="GO" id="GO:0050518">
    <property type="term" value="F:2-C-methyl-D-erythritol 4-phosphate cytidylyltransferase activity"/>
    <property type="evidence" value="ECO:0007669"/>
    <property type="project" value="UniProtKB-UniRule"/>
</dbReference>
<dbReference type="Proteomes" id="UP000823910">
    <property type="component" value="Unassembled WGS sequence"/>
</dbReference>
<dbReference type="AlphaFoldDB" id="A0A9D2SIJ6"/>
<reference evidence="5" key="1">
    <citation type="journal article" date="2021" name="PeerJ">
        <title>Extensive microbial diversity within the chicken gut microbiome revealed by metagenomics and culture.</title>
        <authorList>
            <person name="Gilroy R."/>
            <person name="Ravi A."/>
            <person name="Getino M."/>
            <person name="Pursley I."/>
            <person name="Horton D.L."/>
            <person name="Alikhan N.F."/>
            <person name="Baker D."/>
            <person name="Gharbi K."/>
            <person name="Hall N."/>
            <person name="Watson M."/>
            <person name="Adriaenssens E.M."/>
            <person name="Foster-Nyarko E."/>
            <person name="Jarju S."/>
            <person name="Secka A."/>
            <person name="Antonio M."/>
            <person name="Oren A."/>
            <person name="Chaudhuri R.R."/>
            <person name="La Ragione R."/>
            <person name="Hildebrand F."/>
            <person name="Pallen M.J."/>
        </authorList>
    </citation>
    <scope>NUCLEOTIDE SEQUENCE</scope>
    <source>
        <strain evidence="5">CHK180-15479</strain>
    </source>
</reference>
<organism evidence="5 6">
    <name type="scientific">Candidatus Enterocloster excrementipullorum</name>
    <dbReference type="NCBI Taxonomy" id="2838559"/>
    <lineage>
        <taxon>Bacteria</taxon>
        <taxon>Bacillati</taxon>
        <taxon>Bacillota</taxon>
        <taxon>Clostridia</taxon>
        <taxon>Lachnospirales</taxon>
        <taxon>Lachnospiraceae</taxon>
        <taxon>Enterocloster</taxon>
    </lineage>
</organism>
<evidence type="ECO:0000256" key="4">
    <source>
        <dbReference type="HAMAP-Rule" id="MF_00108"/>
    </source>
</evidence>
<dbReference type="NCBIfam" id="TIGR00453">
    <property type="entry name" value="ispD"/>
    <property type="match status" value="1"/>
</dbReference>
<evidence type="ECO:0000313" key="5">
    <source>
        <dbReference type="EMBL" id="HJC06474.1"/>
    </source>
</evidence>
<feature type="site" description="Positions MEP for the nucleophilic attack" evidence="4">
    <location>
        <position position="159"/>
    </location>
</feature>
<feature type="site" description="Positions MEP for the nucleophilic attack" evidence="4">
    <location>
        <position position="217"/>
    </location>
</feature>
<dbReference type="PANTHER" id="PTHR32125:SF4">
    <property type="entry name" value="2-C-METHYL-D-ERYTHRITOL 4-PHOSPHATE CYTIDYLYLTRANSFERASE, CHLOROPLASTIC"/>
    <property type="match status" value="1"/>
</dbReference>
<evidence type="ECO:0000256" key="2">
    <source>
        <dbReference type="ARBA" id="ARBA00022695"/>
    </source>
</evidence>
<reference evidence="5" key="2">
    <citation type="submission" date="2021-04" db="EMBL/GenBank/DDBJ databases">
        <authorList>
            <person name="Gilroy R."/>
        </authorList>
    </citation>
    <scope>NUCLEOTIDE SEQUENCE</scope>
    <source>
        <strain evidence="5">CHK180-15479</strain>
    </source>
</reference>
<feature type="site" description="Transition state stabilizer" evidence="4">
    <location>
        <position position="24"/>
    </location>
</feature>
<comment type="function">
    <text evidence="4">Catalyzes the formation of 4-diphosphocytidyl-2-C-methyl-D-erythritol from CTP and 2-C-methyl-D-erythritol 4-phosphate (MEP).</text>
</comment>
<dbReference type="InterPro" id="IPR029044">
    <property type="entry name" value="Nucleotide-diphossugar_trans"/>
</dbReference>
<feature type="site" description="Transition state stabilizer" evidence="4">
    <location>
        <position position="17"/>
    </location>
</feature>
<comment type="pathway">
    <text evidence="4">Isoprenoid biosynthesis; isopentenyl diphosphate biosynthesis via DXP pathway; isopentenyl diphosphate from 1-deoxy-D-xylulose 5-phosphate: step 2/6.</text>
</comment>
<name>A0A9D2SIJ6_9FIRM</name>
<dbReference type="InterPro" id="IPR050088">
    <property type="entry name" value="IspD/TarI_cytidylyltransf_bact"/>
</dbReference>
<keyword evidence="3 4" id="KW-0414">Isoprene biosynthesis</keyword>
<keyword evidence="2 4" id="KW-0548">Nucleotidyltransferase</keyword>
<evidence type="ECO:0000256" key="1">
    <source>
        <dbReference type="ARBA" id="ARBA00022679"/>
    </source>
</evidence>
<dbReference type="PANTHER" id="PTHR32125">
    <property type="entry name" value="2-C-METHYL-D-ERYTHRITOL 4-PHOSPHATE CYTIDYLYLTRANSFERASE, CHLOROPLASTIC"/>
    <property type="match status" value="1"/>
</dbReference>
<dbReference type="EMBL" id="DWWT01000048">
    <property type="protein sequence ID" value="HJC06474.1"/>
    <property type="molecule type" value="Genomic_DNA"/>
</dbReference>
<dbReference type="Gene3D" id="3.90.550.10">
    <property type="entry name" value="Spore Coat Polysaccharide Biosynthesis Protein SpsA, Chain A"/>
    <property type="match status" value="1"/>
</dbReference>
<keyword evidence="1 4" id="KW-0808">Transferase</keyword>
<comment type="caution">
    <text evidence="5">The sequence shown here is derived from an EMBL/GenBank/DDBJ whole genome shotgun (WGS) entry which is preliminary data.</text>
</comment>
<sequence length="238" mass="26368">MKKHCAAIILAAGKGSRMGMKEAKQFLEIGGLPVVAHSLTAFQKSPRIDEIILAVPKEQIAYVRREIVEKYGFDKVTAVTAGGAQRYESVWNALQILSERAEEGYVFIHDGARPFVSGDIIERAFQAAEKWGASVVGMPVKDTIKLVDADGCIVDSPNRSGLWQAQTPQVFRQSLLTEAFCRQMEDDCSLITDDAMVVQRQTGVRAHMVEGSYENIKITTPEDLLVAEAFLKMSVYRQ</sequence>
<dbReference type="EC" id="2.7.7.60" evidence="4"/>
<protein>
    <recommendedName>
        <fullName evidence="4">2-C-methyl-D-erythritol 4-phosphate cytidylyltransferase</fullName>
        <ecNumber evidence="4">2.7.7.60</ecNumber>
    </recommendedName>
    <alternativeName>
        <fullName evidence="4">4-diphosphocytidyl-2C-methyl-D-erythritol synthase</fullName>
    </alternativeName>
    <alternativeName>
        <fullName evidence="4">MEP cytidylyltransferase</fullName>
        <shortName evidence="4">MCT</shortName>
    </alternativeName>
</protein>
<dbReference type="InterPro" id="IPR001228">
    <property type="entry name" value="IspD"/>
</dbReference>
<dbReference type="GO" id="GO:0019288">
    <property type="term" value="P:isopentenyl diphosphate biosynthetic process, methylerythritol 4-phosphate pathway"/>
    <property type="evidence" value="ECO:0007669"/>
    <property type="project" value="UniProtKB-UniRule"/>
</dbReference>